<evidence type="ECO:0000259" key="3">
    <source>
        <dbReference type="PROSITE" id="PS50172"/>
    </source>
</evidence>
<reference evidence="4 5" key="1">
    <citation type="submission" date="2017-03" db="EMBL/GenBank/DDBJ databases">
        <title>Genomes of endolithic fungi from Antarctica.</title>
        <authorList>
            <person name="Coleine C."/>
            <person name="Masonjones S."/>
            <person name="Stajich J.E."/>
        </authorList>
    </citation>
    <scope>NUCLEOTIDE SEQUENCE [LARGE SCALE GENOMIC DNA]</scope>
    <source>
        <strain evidence="4 5">CCFEE 6315</strain>
    </source>
</reference>
<dbReference type="GO" id="GO:0033314">
    <property type="term" value="P:mitotic DNA replication checkpoint signaling"/>
    <property type="evidence" value="ECO:0007669"/>
    <property type="project" value="TreeGrafter"/>
</dbReference>
<evidence type="ECO:0000256" key="2">
    <source>
        <dbReference type="SAM" id="MobiDB-lite"/>
    </source>
</evidence>
<feature type="compositionally biased region" description="Low complexity" evidence="2">
    <location>
        <begin position="711"/>
        <end position="725"/>
    </location>
</feature>
<dbReference type="OrthoDB" id="251770at2759"/>
<dbReference type="PROSITE" id="PS50172">
    <property type="entry name" value="BRCT"/>
    <property type="match status" value="4"/>
</dbReference>
<feature type="compositionally biased region" description="Polar residues" evidence="2">
    <location>
        <begin position="249"/>
        <end position="258"/>
    </location>
</feature>
<keyword evidence="1" id="KW-0677">Repeat</keyword>
<accession>A0A4V5N4T8</accession>
<feature type="compositionally biased region" description="Basic residues" evidence="2">
    <location>
        <begin position="182"/>
        <end position="192"/>
    </location>
</feature>
<dbReference type="SUPFAM" id="SSF52113">
    <property type="entry name" value="BRCT domain"/>
    <property type="match status" value="4"/>
</dbReference>
<feature type="region of interest" description="Disordered" evidence="2">
    <location>
        <begin position="176"/>
        <end position="237"/>
    </location>
</feature>
<feature type="domain" description="BRCT" evidence="3">
    <location>
        <begin position="1"/>
        <end position="57"/>
    </location>
</feature>
<dbReference type="AlphaFoldDB" id="A0A4V5N4T8"/>
<organism evidence="4 5">
    <name type="scientific">Salinomyces thailandicus</name>
    <dbReference type="NCBI Taxonomy" id="706561"/>
    <lineage>
        <taxon>Eukaryota</taxon>
        <taxon>Fungi</taxon>
        <taxon>Dikarya</taxon>
        <taxon>Ascomycota</taxon>
        <taxon>Pezizomycotina</taxon>
        <taxon>Dothideomycetes</taxon>
        <taxon>Dothideomycetidae</taxon>
        <taxon>Mycosphaerellales</taxon>
        <taxon>Teratosphaeriaceae</taxon>
        <taxon>Salinomyces</taxon>
    </lineage>
</organism>
<dbReference type="Pfam" id="PF12738">
    <property type="entry name" value="PTCB-BRCT"/>
    <property type="match status" value="3"/>
</dbReference>
<sequence>MNGFPRMSSNATELGAQFQLDLTSHVTHLIVGCITTPKYRYVAKERPDIKVVRREWLEAVRQGWMGGGDVNVQELEGQHRLPTFFDLKICITGWEDLDKRAALSESVKQNGGEYHPDLTKAVTHLIAKTTTGAKYTHAKEWGIRIVSAKWYEESLRRGMALDETLYDPAVDEREQGLGAFRLRPKPRPTSGKRVRDGDSQSTEDSSKRKMRRTASVRLHSQSQDMWSGMTAGESVPQRSEIDQWMDGNPSESLEQSVQPERPSLEKLQVRRSEVLQLQQPEEQEPQGLFAGRWIIISGFPRDKVTRLKEFLEPNGATVVRSIRELEDAPSDPSFVSRLLLVPRLLEEGPLDLPDVPPGTDMVTEWWLERCIHYKRFFEPAVDVLSRPFWDVNVLAGVTVCSSGFSGLDFRQTAEVVKLIGATFDERLSTHVSVLISGSENVRKEKAYYADKHGIPVVSAEWLWRCLETKQRPPYEDFKINLPANDPAHHARSSGGSPAPSILASMTRVGDGKAKREHSPPKRLSSFRRNHPATPTLPLQTVRLKPSSSNSRRPGPFILEDFEENEISAPAPDDEAQVPAAAADEHKAGSKSQDKAHPVLQELSPNLSPDKVSQSKHDLDQLDGQGNDEVDERVAAPLSPKNRQRSPQSEPVPPSARPQEQLTASLASLLQQQKAARSDSLGSESRQRRKSRPLGRSASGIGNRSASASLYSEHPASPSVPEVSESLADGFSFAKETPPPPPPGTQLGYETMDAETHRSAMEKRMKVKLQDESTGKRVASVGMVKDSVDNSGVGNRVRGRHRTK</sequence>
<dbReference type="Proteomes" id="UP000308549">
    <property type="component" value="Unassembled WGS sequence"/>
</dbReference>
<dbReference type="EMBL" id="NAJL01000015">
    <property type="protein sequence ID" value="TKA29139.1"/>
    <property type="molecule type" value="Genomic_DNA"/>
</dbReference>
<feature type="region of interest" description="Disordered" evidence="2">
    <location>
        <begin position="479"/>
        <end position="555"/>
    </location>
</feature>
<feature type="compositionally biased region" description="Low complexity" evidence="2">
    <location>
        <begin position="660"/>
        <end position="674"/>
    </location>
</feature>
<dbReference type="PANTHER" id="PTHR13561">
    <property type="entry name" value="DNA REPLICATION REGULATOR DPB11-RELATED"/>
    <property type="match status" value="1"/>
</dbReference>
<protein>
    <recommendedName>
        <fullName evidence="3">BRCT domain-containing protein</fullName>
    </recommendedName>
</protein>
<dbReference type="InterPro" id="IPR001357">
    <property type="entry name" value="BRCT_dom"/>
</dbReference>
<feature type="domain" description="BRCT" evidence="3">
    <location>
        <begin position="389"/>
        <end position="479"/>
    </location>
</feature>
<dbReference type="PANTHER" id="PTHR13561:SF20">
    <property type="entry name" value="DNA TOPOISOMERASE 2-BINDING PROTEIN 1"/>
    <property type="match status" value="1"/>
</dbReference>
<feature type="compositionally biased region" description="Basic and acidic residues" evidence="2">
    <location>
        <begin position="509"/>
        <end position="519"/>
    </location>
</feature>
<proteinExistence type="predicted"/>
<dbReference type="Gene3D" id="3.40.50.10190">
    <property type="entry name" value="BRCT domain"/>
    <property type="match status" value="4"/>
</dbReference>
<feature type="compositionally biased region" description="Basic and acidic residues" evidence="2">
    <location>
        <begin position="582"/>
        <end position="596"/>
    </location>
</feature>
<dbReference type="InterPro" id="IPR059215">
    <property type="entry name" value="BRCT2_TopBP1-like"/>
</dbReference>
<name>A0A4V5N4T8_9PEZI</name>
<dbReference type="CDD" id="cd17731">
    <property type="entry name" value="BRCT_TopBP1_rpt2_like"/>
    <property type="match status" value="1"/>
</dbReference>
<feature type="compositionally biased region" description="Basic and acidic residues" evidence="2">
    <location>
        <begin position="765"/>
        <end position="774"/>
    </location>
</feature>
<feature type="domain" description="BRCT" evidence="3">
    <location>
        <begin position="284"/>
        <end position="378"/>
    </location>
</feature>
<dbReference type="GO" id="GO:0007095">
    <property type="term" value="P:mitotic G2 DNA damage checkpoint signaling"/>
    <property type="evidence" value="ECO:0007669"/>
    <property type="project" value="TreeGrafter"/>
</dbReference>
<evidence type="ECO:0000313" key="4">
    <source>
        <dbReference type="EMBL" id="TKA29139.1"/>
    </source>
</evidence>
<evidence type="ECO:0000313" key="5">
    <source>
        <dbReference type="Proteomes" id="UP000308549"/>
    </source>
</evidence>
<evidence type="ECO:0000256" key="1">
    <source>
        <dbReference type="ARBA" id="ARBA00022737"/>
    </source>
</evidence>
<feature type="compositionally biased region" description="Polar residues" evidence="2">
    <location>
        <begin position="699"/>
        <end position="709"/>
    </location>
</feature>
<feature type="domain" description="BRCT" evidence="3">
    <location>
        <begin position="79"/>
        <end position="168"/>
    </location>
</feature>
<comment type="caution">
    <text evidence="4">The sequence shown here is derived from an EMBL/GenBank/DDBJ whole genome shotgun (WGS) entry which is preliminary data.</text>
</comment>
<feature type="region of interest" description="Disordered" evidence="2">
    <location>
        <begin position="242"/>
        <end position="261"/>
    </location>
</feature>
<dbReference type="GO" id="GO:0006270">
    <property type="term" value="P:DNA replication initiation"/>
    <property type="evidence" value="ECO:0007669"/>
    <property type="project" value="TreeGrafter"/>
</dbReference>
<dbReference type="PROSITE" id="PS51257">
    <property type="entry name" value="PROKAR_LIPOPROTEIN"/>
    <property type="match status" value="1"/>
</dbReference>
<feature type="region of interest" description="Disordered" evidence="2">
    <location>
        <begin position="573"/>
        <end position="748"/>
    </location>
</feature>
<keyword evidence="5" id="KW-1185">Reference proteome</keyword>
<dbReference type="InterPro" id="IPR036420">
    <property type="entry name" value="BRCT_dom_sf"/>
</dbReference>
<dbReference type="CDD" id="cd18433">
    <property type="entry name" value="BRCT_Rad4_rpt3"/>
    <property type="match status" value="1"/>
</dbReference>
<dbReference type="SMART" id="SM00292">
    <property type="entry name" value="BRCT"/>
    <property type="match status" value="3"/>
</dbReference>
<gene>
    <name evidence="4" type="ORF">B0A50_03649</name>
</gene>
<feature type="region of interest" description="Disordered" evidence="2">
    <location>
        <begin position="765"/>
        <end position="803"/>
    </location>
</feature>